<feature type="domain" description="Ketosynthase family 3 (KS3)" evidence="8">
    <location>
        <begin position="377"/>
        <end position="805"/>
    </location>
</feature>
<dbReference type="SUPFAM" id="SSF53474">
    <property type="entry name" value="alpha/beta-Hydrolases"/>
    <property type="match status" value="1"/>
</dbReference>
<dbReference type="Pfam" id="PF22621">
    <property type="entry name" value="CurL-like_PKS_C"/>
    <property type="match status" value="1"/>
</dbReference>
<evidence type="ECO:0000256" key="1">
    <source>
        <dbReference type="ARBA" id="ARBA00005179"/>
    </source>
</evidence>
<dbReference type="InterPro" id="IPR014043">
    <property type="entry name" value="Acyl_transferase_dom"/>
</dbReference>
<sequence>MPTNVSQMDVPLFSGQGNVAVDKTSTYEQALRDAESTSGSTFLHSCFNAFHTEIDSLEPKLRKNAGIDSNDFSTPKDLLKTWAGRYAHNSILSGSKLFLIHCLRYLAYTESSESFSPAEVLGFSSGIIPAAVVSASSTTKNFTSRAVEAYRLVLWIGIRSQLYRKSELEPVPFIDIDTQPWSVVFIGTNKDVAQKAVDQFNNVNPLSPIFITAVMDSSSVTVSGRPDVLAEFTTNYRKSTSVHPTKINTLYHAPIHATTLRHEILSDVERRSISFPDFVDIKVPIRSSYTGELLTPSSDSKSLLEYVVDMVIVEPVNWDRVNSGLVKSTSESHLIKLINFGPGNGIARGMEKSFPKGRLSVVDVSMGNSSGPSKPPADSIAICGMSIHMPGARNTNELWELLEKGINTVAEIPEDRFKISEYNPATSSNTKRTMKAKTANCIDGVDEFDNQFFKISPREAKSMDPQQRILLQTTYEALEDAGYVPDSTPSFRRDTFGCFVGVATHDYIQNLRDEIDVYYSTGTLKAFLSGRISYAMQWGGPSAVVDTACSSSMVAVYQGARALMNRDCNAAIVGGVNIFSSPDMFLGLDRGHFLSPTGQCKPFDASADGYSRSEGCGIFVLKRLDDAIMENDNILGVIRGVEVNQSGLAHSITHPHAPTQTSLFERLLDKSGIPAERINVVEAHGTGTQAGDPVEMESLRKVLCHQRTAQNPLHIMSIKANIGHLEAASGAAGLAKLLLMFDRKIIPRQISLQNLNPRIDALENDNTRVNTTHVSWEPSHEGQTRIALLNNFGAAGSNAAAIIEEYVSPSPAAVDPTAEFLFGLSAKSEKALQDLKSRFVEWLSSSASDKLRLADIAYTTTARRQMYSHRICVTASSKNELIQNLSSAAIQKSPEGHARVVFVFSGQGSQYLGMGKALYERNTAFKEVIDDCHAFLIDKGFPGVLPILTSSGESSGLTKLEEFEAYQAAIFALEYAIARLWISWGLSPFAVIGHSLGEYAALVIADVISLEDALTLVASRVRFMVQKCETDTTGMMAVSMSATEIRELVRGSILFSDISVSCINSPSDCVVSGPKESLTELKKYLDDSKRCKSVILSVPFGYHSSAMDPLLDDLTQVAEQMCIRSPMIPIVSNVFGQLVMPGDDGFFNAGYFARHCAEPVQFETGVRSMLSTPSFEEVDAWLEIGPHASLLPMLKSNPLSASKGVFLTSLRKHKNPWSTMMIAASQLYTCNARMSWRTMFSHIPSVSCVSLPHYPFSKSKFWVAFKEASPAAVELPLEAVKSLPSVDSAVLESWLQYPSSENGMVAIFETPISKLSKFITGHSVGGHPLCPASVYIEQVFSGVRAAEQHTHKARDKTHVNIRKLKFVNPLVYNPEVARTIVTKITLDQESGHFTISSHTSSDGKETVHVQGEYRVQSDSSTTKKLSKCLPVVTRRAAAVRESRNGEEPEIFSRRTAYEVIFPRVVAYSREYHTMQSLTVGVDGMEGSASVKLPGDHLKDNFVVHPVFMDTLLHTPGFVSNLQGGDGDALICAEVGSVKVVPELIDSAASYTVYCSIALLEDGNLRLAEAFAVRQGEQAQVVAHMKDIHFRRVRLASLKKGLGIAAGAPATQPETAVPQSKVTARHAPRPAPAVQVLSESPVRPSQPAIDVHDAVLRIVSETCAVASAKVKDDTDLSSLGVDSMMFIEILEKLKQSFTNLNVDPQAFQTCHTVSEMVHSVSSALPATPVLSQKSEVVAVKREEEARIVEGKSERTEQLDLKQILASVLDMDAKNIPDDADFDSLGLDSLSAIEALKAFKVALKMDLPDDYFTLHPTIKAIQFDLLNREGRRPSSLTNTPFPEAKLETIPALSESVIRALKLDSTPVTIQKSLSNRLPLFVIHDGSGLINYYERLSPLGRVLKGIHNPHFSTATPWTDIRQMASSYADLIAKSGEKSILIGGWSFGGVAAYETSLQLQKRGVTVRGIVLIDSPSPVNHVPLSESLIEAVVELDRRTSSDLGRLVKSQFRLNSALLGNYDACESSGMCPPIVLLRSSEGFKSERVASSKIPSWLAERGNPKDAVVGWEKLTGSSIKIIDIPGNHFEPFKPHNIEHTGKAIAEACIHFERL</sequence>
<evidence type="ECO:0000256" key="3">
    <source>
        <dbReference type="ARBA" id="ARBA00022553"/>
    </source>
</evidence>
<dbReference type="PROSITE" id="PS52019">
    <property type="entry name" value="PKS_MFAS_DH"/>
    <property type="match status" value="1"/>
</dbReference>
<dbReference type="InterPro" id="IPR001031">
    <property type="entry name" value="Thioesterase"/>
</dbReference>
<dbReference type="InterPro" id="IPR018201">
    <property type="entry name" value="Ketoacyl_synth_AS"/>
</dbReference>
<feature type="domain" description="PKS/mFAS DH" evidence="9">
    <location>
        <begin position="1288"/>
        <end position="1598"/>
    </location>
</feature>
<evidence type="ECO:0000256" key="2">
    <source>
        <dbReference type="ARBA" id="ARBA00022450"/>
    </source>
</evidence>
<dbReference type="Pfam" id="PF00698">
    <property type="entry name" value="Acyl_transf_1"/>
    <property type="match status" value="1"/>
</dbReference>
<dbReference type="Pfam" id="PF00109">
    <property type="entry name" value="ketoacyl-synt"/>
    <property type="match status" value="1"/>
</dbReference>
<dbReference type="Gene3D" id="3.30.70.3290">
    <property type="match status" value="1"/>
</dbReference>
<dbReference type="SUPFAM" id="SSF47336">
    <property type="entry name" value="ACP-like"/>
    <property type="match status" value="2"/>
</dbReference>
<dbReference type="InterPro" id="IPR032088">
    <property type="entry name" value="SAT"/>
</dbReference>
<dbReference type="Gene3D" id="3.40.47.10">
    <property type="match status" value="1"/>
</dbReference>
<dbReference type="PROSITE" id="PS52004">
    <property type="entry name" value="KS3_2"/>
    <property type="match status" value="1"/>
</dbReference>
<dbReference type="InterPro" id="IPR030918">
    <property type="entry name" value="PT_fungal_PKS"/>
</dbReference>
<dbReference type="EMBL" id="ML179269">
    <property type="protein sequence ID" value="THU92749.1"/>
    <property type="molecule type" value="Genomic_DNA"/>
</dbReference>
<dbReference type="InterPro" id="IPR049552">
    <property type="entry name" value="PKS_DH_N"/>
</dbReference>
<evidence type="ECO:0000313" key="10">
    <source>
        <dbReference type="EMBL" id="THU92749.1"/>
    </source>
</evidence>
<dbReference type="InterPro" id="IPR049551">
    <property type="entry name" value="PKS_DH_C"/>
</dbReference>
<keyword evidence="4" id="KW-0808">Transferase</keyword>
<dbReference type="InterPro" id="IPR014031">
    <property type="entry name" value="Ketoacyl_synth_C"/>
</dbReference>
<dbReference type="PROSITE" id="PS00012">
    <property type="entry name" value="PHOSPHOPANTETHEINE"/>
    <property type="match status" value="2"/>
</dbReference>
<dbReference type="InterPro" id="IPR029058">
    <property type="entry name" value="AB_hydrolase_fold"/>
</dbReference>
<proteinExistence type="predicted"/>
<dbReference type="InterPro" id="IPR006162">
    <property type="entry name" value="Ppantetheine_attach_site"/>
</dbReference>
<dbReference type="InterPro" id="IPR016035">
    <property type="entry name" value="Acyl_Trfase/lysoPLipase"/>
</dbReference>
<dbReference type="SMART" id="SM00827">
    <property type="entry name" value="PKS_AT"/>
    <property type="match status" value="1"/>
</dbReference>
<name>A0A4S8LT81_DENBC</name>
<dbReference type="SUPFAM" id="SSF53901">
    <property type="entry name" value="Thiolase-like"/>
    <property type="match status" value="1"/>
</dbReference>
<dbReference type="OrthoDB" id="329835at2759"/>
<dbReference type="Proteomes" id="UP000297245">
    <property type="component" value="Unassembled WGS sequence"/>
</dbReference>
<keyword evidence="5" id="KW-0843">Virulence</keyword>
<dbReference type="InterPro" id="IPR009081">
    <property type="entry name" value="PP-bd_ACP"/>
</dbReference>
<dbReference type="GO" id="GO:0004312">
    <property type="term" value="F:fatty acid synthase activity"/>
    <property type="evidence" value="ECO:0007669"/>
    <property type="project" value="TreeGrafter"/>
</dbReference>
<evidence type="ECO:0000259" key="8">
    <source>
        <dbReference type="PROSITE" id="PS52004"/>
    </source>
</evidence>
<keyword evidence="2" id="KW-0596">Phosphopantetheine</keyword>
<dbReference type="InterPro" id="IPR042104">
    <property type="entry name" value="PKS_dehydratase_sf"/>
</dbReference>
<dbReference type="InterPro" id="IPR014030">
    <property type="entry name" value="Ketoacyl_synth_N"/>
</dbReference>
<dbReference type="InterPro" id="IPR050091">
    <property type="entry name" value="PKS_NRPS_Biosynth_Enz"/>
</dbReference>
<keyword evidence="3" id="KW-0597">Phosphoprotein</keyword>
<protein>
    <submittedName>
        <fullName evidence="10">Polyketide synthase</fullName>
    </submittedName>
</protein>
<dbReference type="InterPro" id="IPR016039">
    <property type="entry name" value="Thiolase-like"/>
</dbReference>
<dbReference type="Gene3D" id="3.40.366.10">
    <property type="entry name" value="Malonyl-Coenzyme A Acyl Carrier Protein, domain 2"/>
    <property type="match status" value="3"/>
</dbReference>
<feature type="domain" description="Carrier" evidence="7">
    <location>
        <begin position="1648"/>
        <end position="1723"/>
    </location>
</feature>
<feature type="domain" description="Carrier" evidence="7">
    <location>
        <begin position="1750"/>
        <end position="1827"/>
    </location>
</feature>
<dbReference type="InterPro" id="IPR049900">
    <property type="entry name" value="PKS_mFAS_DH"/>
</dbReference>
<dbReference type="GO" id="GO:0004315">
    <property type="term" value="F:3-oxoacyl-[acyl-carrier-protein] synthase activity"/>
    <property type="evidence" value="ECO:0007669"/>
    <property type="project" value="InterPro"/>
</dbReference>
<feature type="active site" description="Proton donor; for dehydratase activity" evidence="6">
    <location>
        <position position="1509"/>
    </location>
</feature>
<gene>
    <name evidence="10" type="ORF">K435DRAFT_671621</name>
</gene>
<dbReference type="InterPro" id="IPR036736">
    <property type="entry name" value="ACP-like_sf"/>
</dbReference>
<dbReference type="PROSITE" id="PS50075">
    <property type="entry name" value="CARRIER"/>
    <property type="match status" value="2"/>
</dbReference>
<feature type="active site" description="Proton acceptor; for dehydratase activity" evidence="6">
    <location>
        <position position="1322"/>
    </location>
</feature>
<dbReference type="GO" id="GO:0006633">
    <property type="term" value="P:fatty acid biosynthetic process"/>
    <property type="evidence" value="ECO:0007669"/>
    <property type="project" value="InterPro"/>
</dbReference>
<dbReference type="Gene3D" id="1.10.1200.10">
    <property type="entry name" value="ACP-like"/>
    <property type="match status" value="2"/>
</dbReference>
<dbReference type="Pfam" id="PF21089">
    <property type="entry name" value="PKS_DH_N"/>
    <property type="match status" value="1"/>
</dbReference>
<evidence type="ECO:0000259" key="9">
    <source>
        <dbReference type="PROSITE" id="PS52019"/>
    </source>
</evidence>
<dbReference type="PANTHER" id="PTHR43775:SF37">
    <property type="entry name" value="SI:DKEY-61P9.11"/>
    <property type="match status" value="1"/>
</dbReference>
<evidence type="ECO:0000256" key="5">
    <source>
        <dbReference type="ARBA" id="ARBA00023026"/>
    </source>
</evidence>
<dbReference type="GO" id="GO:0044550">
    <property type="term" value="P:secondary metabolite biosynthetic process"/>
    <property type="evidence" value="ECO:0007669"/>
    <property type="project" value="TreeGrafter"/>
</dbReference>
<dbReference type="Pfam" id="PF00550">
    <property type="entry name" value="PP-binding"/>
    <property type="match status" value="2"/>
</dbReference>
<dbReference type="NCBIfam" id="TIGR04532">
    <property type="entry name" value="PT_fungal_PKS"/>
    <property type="match status" value="1"/>
</dbReference>
<reference evidence="10 11" key="1">
    <citation type="journal article" date="2019" name="Nat. Ecol. Evol.">
        <title>Megaphylogeny resolves global patterns of mushroom evolution.</title>
        <authorList>
            <person name="Varga T."/>
            <person name="Krizsan K."/>
            <person name="Foldi C."/>
            <person name="Dima B."/>
            <person name="Sanchez-Garcia M."/>
            <person name="Sanchez-Ramirez S."/>
            <person name="Szollosi G.J."/>
            <person name="Szarkandi J.G."/>
            <person name="Papp V."/>
            <person name="Albert L."/>
            <person name="Andreopoulos W."/>
            <person name="Angelini C."/>
            <person name="Antonin V."/>
            <person name="Barry K.W."/>
            <person name="Bougher N.L."/>
            <person name="Buchanan P."/>
            <person name="Buyck B."/>
            <person name="Bense V."/>
            <person name="Catcheside P."/>
            <person name="Chovatia M."/>
            <person name="Cooper J."/>
            <person name="Damon W."/>
            <person name="Desjardin D."/>
            <person name="Finy P."/>
            <person name="Geml J."/>
            <person name="Haridas S."/>
            <person name="Hughes K."/>
            <person name="Justo A."/>
            <person name="Karasinski D."/>
            <person name="Kautmanova I."/>
            <person name="Kiss B."/>
            <person name="Kocsube S."/>
            <person name="Kotiranta H."/>
            <person name="LaButti K.M."/>
            <person name="Lechner B.E."/>
            <person name="Liimatainen K."/>
            <person name="Lipzen A."/>
            <person name="Lukacs Z."/>
            <person name="Mihaltcheva S."/>
            <person name="Morgado L.N."/>
            <person name="Niskanen T."/>
            <person name="Noordeloos M.E."/>
            <person name="Ohm R.A."/>
            <person name="Ortiz-Santana B."/>
            <person name="Ovrebo C."/>
            <person name="Racz N."/>
            <person name="Riley R."/>
            <person name="Savchenko A."/>
            <person name="Shiryaev A."/>
            <person name="Soop K."/>
            <person name="Spirin V."/>
            <person name="Szebenyi C."/>
            <person name="Tomsovsky M."/>
            <person name="Tulloss R.E."/>
            <person name="Uehling J."/>
            <person name="Grigoriev I.V."/>
            <person name="Vagvolgyi C."/>
            <person name="Papp T."/>
            <person name="Martin F.M."/>
            <person name="Miettinen O."/>
            <person name="Hibbett D.S."/>
            <person name="Nagy L.G."/>
        </authorList>
    </citation>
    <scope>NUCLEOTIDE SEQUENCE [LARGE SCALE GENOMIC DNA]</scope>
    <source>
        <strain evidence="10 11">CBS 962.96</strain>
    </source>
</reference>
<dbReference type="Gene3D" id="3.10.129.110">
    <property type="entry name" value="Polyketide synthase dehydratase"/>
    <property type="match status" value="1"/>
</dbReference>
<evidence type="ECO:0000313" key="11">
    <source>
        <dbReference type="Proteomes" id="UP000297245"/>
    </source>
</evidence>
<dbReference type="CDD" id="cd00833">
    <property type="entry name" value="PKS"/>
    <property type="match status" value="1"/>
</dbReference>
<keyword evidence="11" id="KW-1185">Reference proteome</keyword>
<dbReference type="InterPro" id="IPR001227">
    <property type="entry name" value="Ac_transferase_dom_sf"/>
</dbReference>
<dbReference type="InterPro" id="IPR016036">
    <property type="entry name" value="Malonyl_transacylase_ACP-bd"/>
</dbReference>
<dbReference type="SMART" id="SM00825">
    <property type="entry name" value="PKS_KS"/>
    <property type="match status" value="1"/>
</dbReference>
<accession>A0A4S8LT81</accession>
<organism evidence="10 11">
    <name type="scientific">Dendrothele bispora (strain CBS 962.96)</name>
    <dbReference type="NCBI Taxonomy" id="1314807"/>
    <lineage>
        <taxon>Eukaryota</taxon>
        <taxon>Fungi</taxon>
        <taxon>Dikarya</taxon>
        <taxon>Basidiomycota</taxon>
        <taxon>Agaricomycotina</taxon>
        <taxon>Agaricomycetes</taxon>
        <taxon>Agaricomycetidae</taxon>
        <taxon>Agaricales</taxon>
        <taxon>Agaricales incertae sedis</taxon>
        <taxon>Dendrothele</taxon>
    </lineage>
</organism>
<evidence type="ECO:0000256" key="4">
    <source>
        <dbReference type="ARBA" id="ARBA00022679"/>
    </source>
</evidence>
<dbReference type="SUPFAM" id="SSF52151">
    <property type="entry name" value="FabD/lysophospholipase-like"/>
    <property type="match status" value="2"/>
</dbReference>
<dbReference type="Gene3D" id="3.40.50.1820">
    <property type="entry name" value="alpha/beta hydrolase"/>
    <property type="match status" value="1"/>
</dbReference>
<evidence type="ECO:0000259" key="7">
    <source>
        <dbReference type="PROSITE" id="PS50075"/>
    </source>
</evidence>
<evidence type="ECO:0000256" key="6">
    <source>
        <dbReference type="PROSITE-ProRule" id="PRU01363"/>
    </source>
</evidence>
<dbReference type="Pfam" id="PF14765">
    <property type="entry name" value="PS-DH"/>
    <property type="match status" value="1"/>
</dbReference>
<comment type="pathway">
    <text evidence="1">Secondary metabolite biosynthesis.</text>
</comment>
<dbReference type="SUPFAM" id="SSF55048">
    <property type="entry name" value="Probable ACP-binding domain of malonyl-CoA ACP transacylase"/>
    <property type="match status" value="1"/>
</dbReference>
<dbReference type="PROSITE" id="PS00606">
    <property type="entry name" value="KS3_1"/>
    <property type="match status" value="1"/>
</dbReference>
<dbReference type="Pfam" id="PF02801">
    <property type="entry name" value="Ketoacyl-synt_C"/>
    <property type="match status" value="1"/>
</dbReference>
<feature type="region of interest" description="C-terminal hotdog fold" evidence="6">
    <location>
        <begin position="1447"/>
        <end position="1598"/>
    </location>
</feature>
<dbReference type="InterPro" id="IPR020841">
    <property type="entry name" value="PKS_Beta-ketoAc_synthase_dom"/>
</dbReference>
<feature type="region of interest" description="N-terminal hotdog fold" evidence="6">
    <location>
        <begin position="1288"/>
        <end position="1420"/>
    </location>
</feature>
<dbReference type="Pfam" id="PF16073">
    <property type="entry name" value="SAT"/>
    <property type="match status" value="1"/>
</dbReference>
<dbReference type="Pfam" id="PF00975">
    <property type="entry name" value="Thioesterase"/>
    <property type="match status" value="1"/>
</dbReference>
<dbReference type="PANTHER" id="PTHR43775">
    <property type="entry name" value="FATTY ACID SYNTHASE"/>
    <property type="match status" value="1"/>
</dbReference>